<dbReference type="STRING" id="446466.Cfla_1187"/>
<dbReference type="InterPro" id="IPR029060">
    <property type="entry name" value="PIN-like_dom_sf"/>
</dbReference>
<feature type="domain" description="PIN" evidence="5">
    <location>
        <begin position="6"/>
        <end position="125"/>
    </location>
</feature>
<evidence type="ECO:0000256" key="2">
    <source>
        <dbReference type="ARBA" id="ARBA00022723"/>
    </source>
</evidence>
<keyword evidence="4" id="KW-0460">Magnesium</keyword>
<dbReference type="AlphaFoldDB" id="D5UBJ4"/>
<reference evidence="6 7" key="1">
    <citation type="journal article" date="2010" name="Stand. Genomic Sci.">
        <title>Complete genome sequence of Cellulomonas flavigena type strain (134).</title>
        <authorList>
            <person name="Abt B."/>
            <person name="Foster B."/>
            <person name="Lapidus A."/>
            <person name="Clum A."/>
            <person name="Sun H."/>
            <person name="Pukall R."/>
            <person name="Lucas S."/>
            <person name="Glavina Del Rio T."/>
            <person name="Nolan M."/>
            <person name="Tice H."/>
            <person name="Cheng J.F."/>
            <person name="Pitluck S."/>
            <person name="Liolios K."/>
            <person name="Ivanova N."/>
            <person name="Mavromatis K."/>
            <person name="Ovchinnikova G."/>
            <person name="Pati A."/>
            <person name="Goodwin L."/>
            <person name="Chen A."/>
            <person name="Palaniappan K."/>
            <person name="Land M."/>
            <person name="Hauser L."/>
            <person name="Chang Y.J."/>
            <person name="Jeffries C.D."/>
            <person name="Rohde M."/>
            <person name="Goker M."/>
            <person name="Woyke T."/>
            <person name="Bristow J."/>
            <person name="Eisen J.A."/>
            <person name="Markowitz V."/>
            <person name="Hugenholtz P."/>
            <person name="Kyrpides N.C."/>
            <person name="Klenk H.P."/>
        </authorList>
    </citation>
    <scope>NUCLEOTIDE SEQUENCE [LARGE SCALE GENOMIC DNA]</scope>
    <source>
        <strain evidence="7">ATCC 482 / DSM 20109 / BCRC 11376 / JCM 18109 / NBRC 3775 / NCIMB 8073 / NRS 134</strain>
    </source>
</reference>
<dbReference type="CDD" id="cd09872">
    <property type="entry name" value="PIN_Sll0205-like"/>
    <property type="match status" value="1"/>
</dbReference>
<evidence type="ECO:0000313" key="7">
    <source>
        <dbReference type="Proteomes" id="UP000000849"/>
    </source>
</evidence>
<keyword evidence="1" id="KW-0540">Nuclease</keyword>
<dbReference type="Pfam" id="PF01850">
    <property type="entry name" value="PIN"/>
    <property type="match status" value="1"/>
</dbReference>
<dbReference type="InterPro" id="IPR002716">
    <property type="entry name" value="PIN_dom"/>
</dbReference>
<organism evidence="6 7">
    <name type="scientific">Cellulomonas flavigena (strain ATCC 482 / DSM 20109 / BCRC 11376 / JCM 18109 / NBRC 3775 / NCIMB 8073 / NRS 134)</name>
    <dbReference type="NCBI Taxonomy" id="446466"/>
    <lineage>
        <taxon>Bacteria</taxon>
        <taxon>Bacillati</taxon>
        <taxon>Actinomycetota</taxon>
        <taxon>Actinomycetes</taxon>
        <taxon>Micrococcales</taxon>
        <taxon>Cellulomonadaceae</taxon>
        <taxon>Cellulomonas</taxon>
    </lineage>
</organism>
<dbReference type="eggNOG" id="COG3744">
    <property type="taxonomic scope" value="Bacteria"/>
</dbReference>
<protein>
    <submittedName>
        <fullName evidence="6">PilT protein domain protein</fullName>
    </submittedName>
</protein>
<name>D5UBJ4_CELFN</name>
<dbReference type="GO" id="GO:0046872">
    <property type="term" value="F:metal ion binding"/>
    <property type="evidence" value="ECO:0007669"/>
    <property type="project" value="UniProtKB-KW"/>
</dbReference>
<dbReference type="OrthoDB" id="9798990at2"/>
<dbReference type="PANTHER" id="PTHR36173">
    <property type="entry name" value="RIBONUCLEASE VAPC16-RELATED"/>
    <property type="match status" value="1"/>
</dbReference>
<dbReference type="KEGG" id="cfl:Cfla_1187"/>
<accession>D5UBJ4</accession>
<evidence type="ECO:0000256" key="3">
    <source>
        <dbReference type="ARBA" id="ARBA00022801"/>
    </source>
</evidence>
<gene>
    <name evidence="6" type="ordered locus">Cfla_1187</name>
</gene>
<keyword evidence="3" id="KW-0378">Hydrolase</keyword>
<dbReference type="Proteomes" id="UP000000849">
    <property type="component" value="Chromosome"/>
</dbReference>
<evidence type="ECO:0000256" key="4">
    <source>
        <dbReference type="ARBA" id="ARBA00022842"/>
    </source>
</evidence>
<dbReference type="InterPro" id="IPR041705">
    <property type="entry name" value="PIN_Sll0205"/>
</dbReference>
<evidence type="ECO:0000256" key="1">
    <source>
        <dbReference type="ARBA" id="ARBA00022722"/>
    </source>
</evidence>
<evidence type="ECO:0000313" key="6">
    <source>
        <dbReference type="EMBL" id="ADG74089.1"/>
    </source>
</evidence>
<dbReference type="GO" id="GO:0016787">
    <property type="term" value="F:hydrolase activity"/>
    <property type="evidence" value="ECO:0007669"/>
    <property type="project" value="UniProtKB-KW"/>
</dbReference>
<dbReference type="InterPro" id="IPR052919">
    <property type="entry name" value="TA_system_RNase"/>
</dbReference>
<dbReference type="Gene3D" id="3.40.50.1010">
    <property type="entry name" value="5'-nuclease"/>
    <property type="match status" value="1"/>
</dbReference>
<evidence type="ECO:0000259" key="5">
    <source>
        <dbReference type="Pfam" id="PF01850"/>
    </source>
</evidence>
<proteinExistence type="predicted"/>
<keyword evidence="2" id="KW-0479">Metal-binding</keyword>
<dbReference type="PANTHER" id="PTHR36173:SF2">
    <property type="entry name" value="RIBONUCLEASE VAPC16"/>
    <property type="match status" value="1"/>
</dbReference>
<sequence>MGVRPYLLDTHVLLWLLGEPLRVPTSVRDVLADPGAEILVSAVSALEVATKHRLGKLEASDLIDSWQHRLADLVATELPITGEHALLAGRLAWEHRDPFDRLLVAQAVVENAILVTQDSAIVQFDRAPVLRW</sequence>
<keyword evidence="7" id="KW-1185">Reference proteome</keyword>
<dbReference type="HOGENOM" id="CLU_129890_0_1_11"/>
<dbReference type="EMBL" id="CP001964">
    <property type="protein sequence ID" value="ADG74089.1"/>
    <property type="molecule type" value="Genomic_DNA"/>
</dbReference>
<dbReference type="GO" id="GO:0004518">
    <property type="term" value="F:nuclease activity"/>
    <property type="evidence" value="ECO:0007669"/>
    <property type="project" value="UniProtKB-KW"/>
</dbReference>
<dbReference type="RefSeq" id="WP_013116423.1">
    <property type="nucleotide sequence ID" value="NC_014151.1"/>
</dbReference>
<dbReference type="SUPFAM" id="SSF88723">
    <property type="entry name" value="PIN domain-like"/>
    <property type="match status" value="1"/>
</dbReference>